<dbReference type="InterPro" id="IPR003173">
    <property type="entry name" value="PC4_C"/>
</dbReference>
<organism evidence="9 10">
    <name type="scientific">Orchesella dallaii</name>
    <dbReference type="NCBI Taxonomy" id="48710"/>
    <lineage>
        <taxon>Eukaryota</taxon>
        <taxon>Metazoa</taxon>
        <taxon>Ecdysozoa</taxon>
        <taxon>Arthropoda</taxon>
        <taxon>Hexapoda</taxon>
        <taxon>Collembola</taxon>
        <taxon>Entomobryomorpha</taxon>
        <taxon>Entomobryoidea</taxon>
        <taxon>Orchesellidae</taxon>
        <taxon>Orchesellinae</taxon>
        <taxon>Orchesella</taxon>
    </lineage>
</organism>
<sequence>MPKTKKLEESSDSDSDSSGPRDRNPPPKKQLKTEPSSAKSSSSKSKSGGEGEESSWTLDKKRVVKINEFRGTVYVDIREYYEKDGEMRPGKKGISLSASQWQKLKDVMPEIDSALKTH</sequence>
<feature type="region of interest" description="Disordered" evidence="7">
    <location>
        <begin position="1"/>
        <end position="61"/>
    </location>
</feature>
<evidence type="ECO:0000256" key="2">
    <source>
        <dbReference type="ARBA" id="ARBA00009001"/>
    </source>
</evidence>
<reference evidence="9 10" key="1">
    <citation type="submission" date="2024-08" db="EMBL/GenBank/DDBJ databases">
        <authorList>
            <person name="Cucini C."/>
            <person name="Frati F."/>
        </authorList>
    </citation>
    <scope>NUCLEOTIDE SEQUENCE [LARGE SCALE GENOMIC DNA]</scope>
</reference>
<evidence type="ECO:0000313" key="10">
    <source>
        <dbReference type="Proteomes" id="UP001642540"/>
    </source>
</evidence>
<dbReference type="EMBL" id="CAXLJM020000020">
    <property type="protein sequence ID" value="CAL8087277.1"/>
    <property type="molecule type" value="Genomic_DNA"/>
</dbReference>
<evidence type="ECO:0000256" key="3">
    <source>
        <dbReference type="ARBA" id="ARBA00023015"/>
    </source>
</evidence>
<evidence type="ECO:0000313" key="9">
    <source>
        <dbReference type="EMBL" id="CAL8087277.1"/>
    </source>
</evidence>
<proteinExistence type="inferred from homology"/>
<name>A0ABP1Q662_9HEXA</name>
<feature type="domain" description="Transcriptional coactivator p15 (PC4) C-terminal" evidence="8">
    <location>
        <begin position="56"/>
        <end position="106"/>
    </location>
</feature>
<dbReference type="SUPFAM" id="SSF54447">
    <property type="entry name" value="ssDNA-binding transcriptional regulator domain"/>
    <property type="match status" value="1"/>
</dbReference>
<dbReference type="InterPro" id="IPR009044">
    <property type="entry name" value="ssDNA-bd_transcriptional_reg"/>
</dbReference>
<keyword evidence="5" id="KW-0804">Transcription</keyword>
<evidence type="ECO:0000256" key="7">
    <source>
        <dbReference type="SAM" id="MobiDB-lite"/>
    </source>
</evidence>
<comment type="subcellular location">
    <subcellularLocation>
        <location evidence="1">Nucleus</location>
    </subcellularLocation>
</comment>
<evidence type="ECO:0000256" key="6">
    <source>
        <dbReference type="ARBA" id="ARBA00023242"/>
    </source>
</evidence>
<evidence type="ECO:0000256" key="5">
    <source>
        <dbReference type="ARBA" id="ARBA00023163"/>
    </source>
</evidence>
<dbReference type="PANTHER" id="PTHR13215">
    <property type="entry name" value="RNA POLYMERASE II TRANSCRIPTIONAL COACTIVATOR"/>
    <property type="match status" value="1"/>
</dbReference>
<keyword evidence="10" id="KW-1185">Reference proteome</keyword>
<comment type="caution">
    <text evidence="9">The sequence shown here is derived from an EMBL/GenBank/DDBJ whole genome shotgun (WGS) entry which is preliminary data.</text>
</comment>
<comment type="similarity">
    <text evidence="2">Belongs to the transcriptional coactivator PC4 family.</text>
</comment>
<keyword evidence="3" id="KW-0805">Transcription regulation</keyword>
<accession>A0ABP1Q662</accession>
<dbReference type="InterPro" id="IPR045125">
    <property type="entry name" value="Sub1/Tcp4-like"/>
</dbReference>
<keyword evidence="6" id="KW-0539">Nucleus</keyword>
<evidence type="ECO:0000259" key="8">
    <source>
        <dbReference type="Pfam" id="PF02229"/>
    </source>
</evidence>
<feature type="compositionally biased region" description="Low complexity" evidence="7">
    <location>
        <begin position="36"/>
        <end position="46"/>
    </location>
</feature>
<evidence type="ECO:0000256" key="4">
    <source>
        <dbReference type="ARBA" id="ARBA00023125"/>
    </source>
</evidence>
<keyword evidence="4" id="KW-0238">DNA-binding</keyword>
<dbReference type="Pfam" id="PF02229">
    <property type="entry name" value="PC4"/>
    <property type="match status" value="1"/>
</dbReference>
<gene>
    <name evidence="9" type="ORF">ODALV1_LOCUS6684</name>
</gene>
<dbReference type="Gene3D" id="2.30.31.10">
    <property type="entry name" value="Transcriptional Coactivator Pc4, Chain A"/>
    <property type="match status" value="1"/>
</dbReference>
<evidence type="ECO:0000256" key="1">
    <source>
        <dbReference type="ARBA" id="ARBA00004123"/>
    </source>
</evidence>
<dbReference type="Proteomes" id="UP001642540">
    <property type="component" value="Unassembled WGS sequence"/>
</dbReference>
<protein>
    <recommendedName>
        <fullName evidence="8">Transcriptional coactivator p15 (PC4) C-terminal domain-containing protein</fullName>
    </recommendedName>
</protein>